<organism evidence="2 3">
    <name type="scientific">Sporanaerobacter acetigenes DSM 13106</name>
    <dbReference type="NCBI Taxonomy" id="1123281"/>
    <lineage>
        <taxon>Bacteria</taxon>
        <taxon>Bacillati</taxon>
        <taxon>Bacillota</taxon>
        <taxon>Tissierellia</taxon>
        <taxon>Tissierellales</taxon>
        <taxon>Sporanaerobacteraceae</taxon>
        <taxon>Sporanaerobacter</taxon>
    </lineage>
</organism>
<reference evidence="2 3" key="1">
    <citation type="submission" date="2016-11" db="EMBL/GenBank/DDBJ databases">
        <authorList>
            <person name="Jaros S."/>
            <person name="Januszkiewicz K."/>
            <person name="Wedrychowicz H."/>
        </authorList>
    </citation>
    <scope>NUCLEOTIDE SEQUENCE [LARGE SCALE GENOMIC DNA]</scope>
    <source>
        <strain evidence="2 3">DSM 13106</strain>
    </source>
</reference>
<dbReference type="Pfam" id="PF11823">
    <property type="entry name" value="Se_S_carrier"/>
    <property type="match status" value="1"/>
</dbReference>
<feature type="domain" description="Putative Se/S carrier protein-like" evidence="1">
    <location>
        <begin position="6"/>
        <end position="75"/>
    </location>
</feature>
<dbReference type="OrthoDB" id="1708101at2"/>
<name>A0A1M5UEG5_9FIRM</name>
<dbReference type="InterPro" id="IPR021778">
    <property type="entry name" value="Se/S_carrier-like"/>
</dbReference>
<sequence>MKDEKYYVAIFESKNYAIQIQYILENLGYSCFQLISTPCGLKAGCSYSIKFKDINYLEILKNETSRLNTNIESLHCIERKNGKKTIKKLNYLI</sequence>
<evidence type="ECO:0000313" key="3">
    <source>
        <dbReference type="Proteomes" id="UP000184389"/>
    </source>
</evidence>
<dbReference type="EMBL" id="FQXR01000003">
    <property type="protein sequence ID" value="SHH61226.1"/>
    <property type="molecule type" value="Genomic_DNA"/>
</dbReference>
<dbReference type="RefSeq" id="WP_072743192.1">
    <property type="nucleotide sequence ID" value="NZ_FQXR01000003.1"/>
</dbReference>
<keyword evidence="3" id="KW-1185">Reference proteome</keyword>
<gene>
    <name evidence="2" type="ORF">SAMN02745180_00611</name>
</gene>
<evidence type="ECO:0000313" key="2">
    <source>
        <dbReference type="EMBL" id="SHH61226.1"/>
    </source>
</evidence>
<dbReference type="Proteomes" id="UP000184389">
    <property type="component" value="Unassembled WGS sequence"/>
</dbReference>
<proteinExistence type="predicted"/>
<dbReference type="AlphaFoldDB" id="A0A1M5UEG5"/>
<evidence type="ECO:0000259" key="1">
    <source>
        <dbReference type="Pfam" id="PF11823"/>
    </source>
</evidence>
<accession>A0A1M5UEG5</accession>
<protein>
    <recommendedName>
        <fullName evidence="1">Putative Se/S carrier protein-like domain-containing protein</fullName>
    </recommendedName>
</protein>